<dbReference type="SUPFAM" id="SSF46785">
    <property type="entry name" value="Winged helix' DNA-binding domain"/>
    <property type="match status" value="1"/>
</dbReference>
<reference evidence="6 7" key="1">
    <citation type="submission" date="2019-09" db="EMBL/GenBank/DDBJ databases">
        <title>Complete Genome Sequence of Lactobacillus nenjiangensis SH-Y15, isolated from sauerkraut.</title>
        <authorList>
            <person name="Yang H."/>
        </authorList>
    </citation>
    <scope>NUCLEOTIDE SEQUENCE [LARGE SCALE GENOMIC DNA]</scope>
    <source>
        <strain evidence="6 7">SH-Y15</strain>
    </source>
</reference>
<dbReference type="Pfam" id="PF03466">
    <property type="entry name" value="LysR_substrate"/>
    <property type="match status" value="1"/>
</dbReference>
<organism evidence="6 7">
    <name type="scientific">Paucilactobacillus nenjiangensis</name>
    <dbReference type="NCBI Taxonomy" id="1296540"/>
    <lineage>
        <taxon>Bacteria</taxon>
        <taxon>Bacillati</taxon>
        <taxon>Bacillota</taxon>
        <taxon>Bacilli</taxon>
        <taxon>Lactobacillales</taxon>
        <taxon>Lactobacillaceae</taxon>
        <taxon>Paucilactobacillus</taxon>
    </lineage>
</organism>
<keyword evidence="3" id="KW-0238">DNA-binding</keyword>
<dbReference type="SUPFAM" id="SSF53850">
    <property type="entry name" value="Periplasmic binding protein-like II"/>
    <property type="match status" value="1"/>
</dbReference>
<evidence type="ECO:0000256" key="2">
    <source>
        <dbReference type="ARBA" id="ARBA00023015"/>
    </source>
</evidence>
<dbReference type="Gene3D" id="3.40.190.290">
    <property type="match status" value="1"/>
</dbReference>
<name>A0A5P1X4E5_9LACO</name>
<keyword evidence="4" id="KW-0804">Transcription</keyword>
<dbReference type="OrthoDB" id="9803735at2"/>
<dbReference type="RefSeq" id="WP_150204569.1">
    <property type="nucleotide sequence ID" value="NZ_CP043939.1"/>
</dbReference>
<dbReference type="Pfam" id="PF00126">
    <property type="entry name" value="HTH_1"/>
    <property type="match status" value="1"/>
</dbReference>
<dbReference type="InterPro" id="IPR036388">
    <property type="entry name" value="WH-like_DNA-bd_sf"/>
</dbReference>
<dbReference type="PRINTS" id="PR00039">
    <property type="entry name" value="HTHLYSR"/>
</dbReference>
<dbReference type="GO" id="GO:0003700">
    <property type="term" value="F:DNA-binding transcription factor activity"/>
    <property type="evidence" value="ECO:0007669"/>
    <property type="project" value="InterPro"/>
</dbReference>
<keyword evidence="2" id="KW-0805">Transcription regulation</keyword>
<evidence type="ECO:0000256" key="1">
    <source>
        <dbReference type="ARBA" id="ARBA00009437"/>
    </source>
</evidence>
<dbReference type="InterPro" id="IPR000847">
    <property type="entry name" value="LysR_HTH_N"/>
</dbReference>
<protein>
    <submittedName>
        <fullName evidence="6">LysR family transcriptional regulator</fullName>
    </submittedName>
</protein>
<evidence type="ECO:0000313" key="7">
    <source>
        <dbReference type="Proteomes" id="UP000325295"/>
    </source>
</evidence>
<evidence type="ECO:0000259" key="5">
    <source>
        <dbReference type="PROSITE" id="PS50931"/>
    </source>
</evidence>
<dbReference type="EMBL" id="CP043939">
    <property type="protein sequence ID" value="QER68265.1"/>
    <property type="molecule type" value="Genomic_DNA"/>
</dbReference>
<comment type="similarity">
    <text evidence="1">Belongs to the LysR transcriptional regulatory family.</text>
</comment>
<dbReference type="AlphaFoldDB" id="A0A5P1X4E5"/>
<evidence type="ECO:0000313" key="6">
    <source>
        <dbReference type="EMBL" id="QER68265.1"/>
    </source>
</evidence>
<feature type="domain" description="HTH lysR-type" evidence="5">
    <location>
        <begin position="1"/>
        <end position="56"/>
    </location>
</feature>
<dbReference type="KEGG" id="lnn:F0161_10725"/>
<sequence length="290" mass="32674">MRQLEVFLSVCETLSITQTANQLYISQPAVSKTIKALENELQIPLFDRIDNRLLLNENGKLFRVKAYQLVLDFRQLQNFNDHFSQQIPLRIGTSLTIGNHSLPAAITQFQTLHPKISVKLFAENAIQIQHRLEAGEIDLAITEGFMTNQNFDKSIVSRYPLFLVCAPQNNLAKSGVIEAQHLLQQNFVLREKGSTLRDHFDELTHQLGLEVAPILESVNTEILIQAVKANLGITVLPLPLAQPYLDEGSLVRLNILSHPMETINYAVTHPGKIKSKIYQSVIDCFVAVEK</sequence>
<dbReference type="GO" id="GO:0000976">
    <property type="term" value="F:transcription cis-regulatory region binding"/>
    <property type="evidence" value="ECO:0007669"/>
    <property type="project" value="TreeGrafter"/>
</dbReference>
<dbReference type="Proteomes" id="UP000325295">
    <property type="component" value="Chromosome"/>
</dbReference>
<evidence type="ECO:0000256" key="3">
    <source>
        <dbReference type="ARBA" id="ARBA00023125"/>
    </source>
</evidence>
<proteinExistence type="inferred from homology"/>
<dbReference type="PANTHER" id="PTHR30126">
    <property type="entry name" value="HTH-TYPE TRANSCRIPTIONAL REGULATOR"/>
    <property type="match status" value="1"/>
</dbReference>
<accession>A0A5P1X4E5</accession>
<dbReference type="PROSITE" id="PS50931">
    <property type="entry name" value="HTH_LYSR"/>
    <property type="match status" value="1"/>
</dbReference>
<evidence type="ECO:0000256" key="4">
    <source>
        <dbReference type="ARBA" id="ARBA00023163"/>
    </source>
</evidence>
<dbReference type="PANTHER" id="PTHR30126:SF91">
    <property type="entry name" value="LYSR FAMILY TRANSCRIPTIONAL REGULATOR"/>
    <property type="match status" value="1"/>
</dbReference>
<dbReference type="InterPro" id="IPR036390">
    <property type="entry name" value="WH_DNA-bd_sf"/>
</dbReference>
<gene>
    <name evidence="6" type="ORF">F0161_10725</name>
</gene>
<dbReference type="InterPro" id="IPR005119">
    <property type="entry name" value="LysR_subst-bd"/>
</dbReference>
<dbReference type="Gene3D" id="1.10.10.10">
    <property type="entry name" value="Winged helix-like DNA-binding domain superfamily/Winged helix DNA-binding domain"/>
    <property type="match status" value="1"/>
</dbReference>
<keyword evidence="7" id="KW-1185">Reference proteome</keyword>
<dbReference type="CDD" id="cd05466">
    <property type="entry name" value="PBP2_LTTR_substrate"/>
    <property type="match status" value="1"/>
</dbReference>